<protein>
    <submittedName>
        <fullName evidence="1">Uncharacterized protein</fullName>
    </submittedName>
</protein>
<sequence>MVIPDNFPIDYTDDFYKDIDTKPVHGLTFSGYISELDGEQIWLLLDQNPFFDDKKRAGYDLKGMEAMKQKSVKVIGFDDAHSVPNEMGAKDGAEYLAEQLKKLNEEVE</sequence>
<dbReference type="STRING" id="709323.GCA_001047135_01620"/>
<organism evidence="1">
    <name type="scientific">Fructobacillus tropaeoli</name>
    <dbReference type="NCBI Taxonomy" id="709323"/>
    <lineage>
        <taxon>Bacteria</taxon>
        <taxon>Bacillati</taxon>
        <taxon>Bacillota</taxon>
        <taxon>Bacilli</taxon>
        <taxon>Lactobacillales</taxon>
        <taxon>Lactobacillaceae</taxon>
        <taxon>Fructobacillus</taxon>
    </lineage>
</organism>
<dbReference type="RefSeq" id="WP_059394373.1">
    <property type="nucleotide sequence ID" value="NZ_DF968111.1"/>
</dbReference>
<dbReference type="EMBL" id="DF968111">
    <property type="protein sequence ID" value="GAP05064.1"/>
    <property type="molecule type" value="Genomic_DNA"/>
</dbReference>
<gene>
    <name evidence="1" type="ORF">FTRO_0340020</name>
</gene>
<name>A0A3F3H3P1_9LACO</name>
<dbReference type="AlphaFoldDB" id="A0A3F3H3P1"/>
<reference evidence="1" key="1">
    <citation type="journal article" date="2015" name="BMC Genomics">
        <title>Comparative genomics of Fructobacillus spp. and Leuconostoc spp. reveals niche-specific evolution of Fructobacillus spp.</title>
        <authorList>
            <person name="Endo A."/>
            <person name="Tanizawa Y."/>
            <person name="Tanaka N."/>
            <person name="Maeno S."/>
            <person name="Kumar H."/>
            <person name="Shiwa Y."/>
            <person name="Okada S."/>
            <person name="Yoshikawa H."/>
            <person name="Dicks L."/>
            <person name="Nakagawa J."/>
            <person name="Arita M."/>
        </authorList>
    </citation>
    <scope>NUCLEOTIDE SEQUENCE [LARGE SCALE GENOMIC DNA]</scope>
    <source>
        <strain evidence="1">F214-1</strain>
    </source>
</reference>
<evidence type="ECO:0000313" key="1">
    <source>
        <dbReference type="EMBL" id="GAP05064.1"/>
    </source>
</evidence>
<accession>A0A3F3H3P1</accession>
<dbReference type="Proteomes" id="UP000064514">
    <property type="component" value="Unassembled WGS sequence"/>
</dbReference>
<proteinExistence type="predicted"/>